<name>A0AAD9EZ88_DISEL</name>
<keyword evidence="7" id="KW-0675">Receptor</keyword>
<evidence type="ECO:0000256" key="2">
    <source>
        <dbReference type="ARBA" id="ARBA00022679"/>
    </source>
</evidence>
<dbReference type="SUPFAM" id="SSF48097">
    <property type="entry name" value="Regulator of G-protein signaling, RGS"/>
    <property type="match status" value="1"/>
</dbReference>
<dbReference type="PANTHER" id="PTHR24355:SF26">
    <property type="entry name" value="G PROTEIN-COUPLED RECEPTOR KINASE"/>
    <property type="match status" value="1"/>
</dbReference>
<proteinExistence type="predicted"/>
<evidence type="ECO:0000256" key="1">
    <source>
        <dbReference type="ARBA" id="ARBA00022527"/>
    </source>
</evidence>
<dbReference type="PROSITE" id="PS50132">
    <property type="entry name" value="RGS"/>
    <property type="match status" value="1"/>
</dbReference>
<protein>
    <submittedName>
        <fullName evidence="7">G protein-coupled receptor kinase 5</fullName>
    </submittedName>
</protein>
<gene>
    <name evidence="7" type="ORF">KUDE01_021861</name>
</gene>
<dbReference type="InterPro" id="IPR011009">
    <property type="entry name" value="Kinase-like_dom_sf"/>
</dbReference>
<evidence type="ECO:0000256" key="4">
    <source>
        <dbReference type="ARBA" id="ARBA00022777"/>
    </source>
</evidence>
<dbReference type="EMBL" id="JASDAP010000022">
    <property type="protein sequence ID" value="KAK1883534.1"/>
    <property type="molecule type" value="Genomic_DNA"/>
</dbReference>
<dbReference type="AlphaFoldDB" id="A0AAD9EZ88"/>
<dbReference type="InterPro" id="IPR036305">
    <property type="entry name" value="RGS_sf"/>
</dbReference>
<keyword evidence="8" id="KW-1185">Reference proteome</keyword>
<keyword evidence="5" id="KW-0067">ATP-binding</keyword>
<dbReference type="Gene3D" id="3.30.200.20">
    <property type="entry name" value="Phosphorylase Kinase, domain 1"/>
    <property type="match status" value="1"/>
</dbReference>
<dbReference type="SMART" id="SM00315">
    <property type="entry name" value="RGS"/>
    <property type="match status" value="1"/>
</dbReference>
<dbReference type="GO" id="GO:0004674">
    <property type="term" value="F:protein serine/threonine kinase activity"/>
    <property type="evidence" value="ECO:0007669"/>
    <property type="project" value="UniProtKB-KW"/>
</dbReference>
<sequence length="183" mass="21816">MVANSALIKAREEREYYSLCVKQPIGKNLFQLFCQSRPDLQNYICLLEALDAFEMKSDEERKDFGVSIIQRFLMRQSMQCVYVVQKHERSCIHSLEVDSCTDVFQSCREDLHNYLSGEPFSQYQQSMFFERFLQWKMLERRPITKYIFRQYRVLGKGGFGEVWACQVRATGMMYACRSWRKLT</sequence>
<comment type="caution">
    <text evidence="7">The sequence shown here is derived from an EMBL/GenBank/DDBJ whole genome shotgun (WGS) entry which is preliminary data.</text>
</comment>
<feature type="domain" description="RGS" evidence="6">
    <location>
        <begin position="21"/>
        <end position="133"/>
    </location>
</feature>
<dbReference type="FunFam" id="1.10.167.10:FF:000009">
    <property type="entry name" value="G protein-coupled receptor kinase"/>
    <property type="match status" value="1"/>
</dbReference>
<evidence type="ECO:0000256" key="5">
    <source>
        <dbReference type="ARBA" id="ARBA00022840"/>
    </source>
</evidence>
<evidence type="ECO:0000259" key="6">
    <source>
        <dbReference type="PROSITE" id="PS50132"/>
    </source>
</evidence>
<dbReference type="Gene3D" id="1.10.167.10">
    <property type="entry name" value="Regulator of G-protein Signalling 4, domain 2"/>
    <property type="match status" value="1"/>
</dbReference>
<accession>A0AAD9EZ88</accession>
<evidence type="ECO:0000313" key="7">
    <source>
        <dbReference type="EMBL" id="KAK1883534.1"/>
    </source>
</evidence>
<dbReference type="Proteomes" id="UP001228049">
    <property type="component" value="Unassembled WGS sequence"/>
</dbReference>
<keyword evidence="1" id="KW-0723">Serine/threonine-protein kinase</keyword>
<dbReference type="GO" id="GO:0005737">
    <property type="term" value="C:cytoplasm"/>
    <property type="evidence" value="ECO:0007669"/>
    <property type="project" value="TreeGrafter"/>
</dbReference>
<dbReference type="InterPro" id="IPR044926">
    <property type="entry name" value="RGS_subdomain_2"/>
</dbReference>
<dbReference type="SUPFAM" id="SSF56112">
    <property type="entry name" value="Protein kinase-like (PK-like)"/>
    <property type="match status" value="1"/>
</dbReference>
<dbReference type="GO" id="GO:0009966">
    <property type="term" value="P:regulation of signal transduction"/>
    <property type="evidence" value="ECO:0007669"/>
    <property type="project" value="TreeGrafter"/>
</dbReference>
<dbReference type="PANTHER" id="PTHR24355">
    <property type="entry name" value="G PROTEIN-COUPLED RECEPTOR KINASE/RIBOSOMAL PROTEIN S6 KINASE"/>
    <property type="match status" value="1"/>
</dbReference>
<evidence type="ECO:0000256" key="3">
    <source>
        <dbReference type="ARBA" id="ARBA00022741"/>
    </source>
</evidence>
<keyword evidence="4 7" id="KW-0418">Kinase</keyword>
<reference evidence="7" key="1">
    <citation type="submission" date="2023-04" db="EMBL/GenBank/DDBJ databases">
        <title>Chromosome-level genome of Chaenocephalus aceratus.</title>
        <authorList>
            <person name="Park H."/>
        </authorList>
    </citation>
    <scope>NUCLEOTIDE SEQUENCE</scope>
    <source>
        <strain evidence="7">DE</strain>
        <tissue evidence="7">Muscle</tissue>
    </source>
</reference>
<organism evidence="7 8">
    <name type="scientific">Dissostichus eleginoides</name>
    <name type="common">Patagonian toothfish</name>
    <name type="synonym">Dissostichus amissus</name>
    <dbReference type="NCBI Taxonomy" id="100907"/>
    <lineage>
        <taxon>Eukaryota</taxon>
        <taxon>Metazoa</taxon>
        <taxon>Chordata</taxon>
        <taxon>Craniata</taxon>
        <taxon>Vertebrata</taxon>
        <taxon>Euteleostomi</taxon>
        <taxon>Actinopterygii</taxon>
        <taxon>Neopterygii</taxon>
        <taxon>Teleostei</taxon>
        <taxon>Neoteleostei</taxon>
        <taxon>Acanthomorphata</taxon>
        <taxon>Eupercaria</taxon>
        <taxon>Perciformes</taxon>
        <taxon>Notothenioidei</taxon>
        <taxon>Nototheniidae</taxon>
        <taxon>Dissostichus</taxon>
    </lineage>
</organism>
<evidence type="ECO:0000313" key="8">
    <source>
        <dbReference type="Proteomes" id="UP001228049"/>
    </source>
</evidence>
<dbReference type="InterPro" id="IPR016137">
    <property type="entry name" value="RGS"/>
</dbReference>
<dbReference type="Pfam" id="PF00615">
    <property type="entry name" value="RGS"/>
    <property type="match status" value="1"/>
</dbReference>
<dbReference type="GO" id="GO:0005524">
    <property type="term" value="F:ATP binding"/>
    <property type="evidence" value="ECO:0007669"/>
    <property type="project" value="UniProtKB-KW"/>
</dbReference>
<keyword evidence="2" id="KW-0808">Transferase</keyword>
<keyword evidence="3" id="KW-0547">Nucleotide-binding</keyword>